<protein>
    <submittedName>
        <fullName evidence="1">Uncharacterized protein</fullName>
    </submittedName>
</protein>
<evidence type="ECO:0000313" key="1">
    <source>
        <dbReference type="EMBL" id="UJG43621.1"/>
    </source>
</evidence>
<organism evidence="1">
    <name type="scientific">Candidatus Heimdallarchaeum endolithica</name>
    <dbReference type="NCBI Taxonomy" id="2876572"/>
    <lineage>
        <taxon>Archaea</taxon>
        <taxon>Promethearchaeati</taxon>
        <taxon>Candidatus Heimdallarchaeota</taxon>
        <taxon>Candidatus Heimdallarchaeia (ex Rinke et al. 2021) (nom. nud.)</taxon>
        <taxon>Candidatus Heimdallarchaeales</taxon>
        <taxon>Candidatus Heimdallarchaeaceae</taxon>
        <taxon>Candidatus Heimdallarchaeum</taxon>
    </lineage>
</organism>
<accession>A0A9Y1BQY8</accession>
<reference evidence="1" key="1">
    <citation type="journal article" date="2022" name="Nat. Microbiol.">
        <title>Unique mobile elements and scalable gene flow at the prokaryote-eukaryote boundary revealed by circularized Asgard archaea genomes.</title>
        <authorList>
            <person name="Wu F."/>
            <person name="Speth D.R."/>
            <person name="Philosof A."/>
            <person name="Cremiere A."/>
            <person name="Narayanan A."/>
            <person name="Barco R.A."/>
            <person name="Connon S.A."/>
            <person name="Amend J.P."/>
            <person name="Antoshechkin I.A."/>
            <person name="Orphan V.J."/>
        </authorList>
    </citation>
    <scope>NUCLEOTIDE SEQUENCE</scope>
    <source>
        <strain evidence="1">PR6</strain>
    </source>
</reference>
<name>A0A9Y1BQY8_9ARCH</name>
<dbReference type="EMBL" id="CP084167">
    <property type="protein sequence ID" value="UJG43621.1"/>
    <property type="molecule type" value="Genomic_DNA"/>
</dbReference>
<dbReference type="Proteomes" id="UP001200513">
    <property type="component" value="Chromosome"/>
</dbReference>
<sequence length="203" mass="23567">MENQNLNDIIEAKNKRIQKDEEIIKKFDINQTKQLSKIIQNAIKENTIRIDTMEDGFGIKIARYFEPEEEIGLSGKEIGILLTNIIAAIYDEFKNGEIKITKYSSETIEKLKKIINLLNKELKIYLISATNRVSNVLAKIDYDISKKIYIGKNSDIEEIQANLYLYYIANQLEPRIVTLSLSKIELEKLISKLNEIKIKIEER</sequence>
<dbReference type="AlphaFoldDB" id="A0A9Y1BQY8"/>
<gene>
    <name evidence="1" type="ORF">K9W46_00215</name>
</gene>
<proteinExistence type="predicted"/>